<dbReference type="InterPro" id="IPR011764">
    <property type="entry name" value="Biotin_carboxylation_dom"/>
</dbReference>
<dbReference type="InterPro" id="IPR014084">
    <property type="entry name" value="Urea_COase"/>
</dbReference>
<keyword evidence="3 7" id="KW-0547">Nucleotide-binding</keyword>
<dbReference type="GO" id="GO:0005524">
    <property type="term" value="F:ATP binding"/>
    <property type="evidence" value="ECO:0007669"/>
    <property type="project" value="UniProtKB-UniRule"/>
</dbReference>
<keyword evidence="12" id="KW-1185">Reference proteome</keyword>
<proteinExistence type="predicted"/>
<dbReference type="InterPro" id="IPR016185">
    <property type="entry name" value="PreATP-grasp_dom_sf"/>
</dbReference>
<evidence type="ECO:0000256" key="3">
    <source>
        <dbReference type="ARBA" id="ARBA00022741"/>
    </source>
</evidence>
<evidence type="ECO:0000313" key="11">
    <source>
        <dbReference type="EMBL" id="SDY33040.1"/>
    </source>
</evidence>
<dbReference type="PROSITE" id="PS00867">
    <property type="entry name" value="CPSASE_2"/>
    <property type="match status" value="1"/>
</dbReference>
<dbReference type="InterPro" id="IPR003833">
    <property type="entry name" value="CT_C_D"/>
</dbReference>
<dbReference type="Pfam" id="PF02626">
    <property type="entry name" value="CT_A_B"/>
    <property type="match status" value="1"/>
</dbReference>
<name>A0A1H3IZ89_9PSEU</name>
<evidence type="ECO:0000256" key="4">
    <source>
        <dbReference type="ARBA" id="ARBA00022801"/>
    </source>
</evidence>
<dbReference type="FunFam" id="3.30.1490.20:FF:000003">
    <property type="entry name" value="acetyl-CoA carboxylase isoform X1"/>
    <property type="match status" value="1"/>
</dbReference>
<dbReference type="InterPro" id="IPR011053">
    <property type="entry name" value="Single_hybrid_motif"/>
</dbReference>
<dbReference type="InterPro" id="IPR000089">
    <property type="entry name" value="Biotin_lipoyl"/>
</dbReference>
<dbReference type="Pfam" id="PF02786">
    <property type="entry name" value="CPSase_L_D2"/>
    <property type="match status" value="1"/>
</dbReference>
<dbReference type="InterPro" id="IPR050856">
    <property type="entry name" value="Biotin_carboxylase_complex"/>
</dbReference>
<keyword evidence="5 7" id="KW-0067">ATP-binding</keyword>
<dbReference type="Pfam" id="PF00289">
    <property type="entry name" value="Biotin_carb_N"/>
    <property type="match status" value="1"/>
</dbReference>
<evidence type="ECO:0000259" key="8">
    <source>
        <dbReference type="PROSITE" id="PS50968"/>
    </source>
</evidence>
<dbReference type="AlphaFoldDB" id="A0A1H3IZ89"/>
<dbReference type="NCBIfam" id="TIGR00724">
    <property type="entry name" value="urea_amlyse_rel"/>
    <property type="match status" value="1"/>
</dbReference>
<evidence type="ECO:0000259" key="10">
    <source>
        <dbReference type="PROSITE" id="PS50979"/>
    </source>
</evidence>
<dbReference type="PANTHER" id="PTHR18866">
    <property type="entry name" value="CARBOXYLASE:PYRUVATE/ACETYL-COA/PROPIONYL-COA CARBOXYLASE"/>
    <property type="match status" value="1"/>
</dbReference>
<accession>A0A1H3IZ89</accession>
<feature type="domain" description="Lipoyl-binding" evidence="8">
    <location>
        <begin position="1098"/>
        <end position="1176"/>
    </location>
</feature>
<organism evidence="11 12">
    <name type="scientific">Amycolatopsis xylanica</name>
    <dbReference type="NCBI Taxonomy" id="589385"/>
    <lineage>
        <taxon>Bacteria</taxon>
        <taxon>Bacillati</taxon>
        <taxon>Actinomycetota</taxon>
        <taxon>Actinomycetes</taxon>
        <taxon>Pseudonocardiales</taxon>
        <taxon>Pseudonocardiaceae</taxon>
        <taxon>Amycolatopsis</taxon>
    </lineage>
</organism>
<dbReference type="SMART" id="SM00796">
    <property type="entry name" value="AHS1"/>
    <property type="match status" value="1"/>
</dbReference>
<dbReference type="OrthoDB" id="4435847at2"/>
<dbReference type="InterPro" id="IPR005482">
    <property type="entry name" value="Biotin_COase_C"/>
</dbReference>
<dbReference type="SMART" id="SM00797">
    <property type="entry name" value="AHS2"/>
    <property type="match status" value="1"/>
</dbReference>
<dbReference type="PANTHER" id="PTHR18866:SF128">
    <property type="entry name" value="UREA AMIDOLYASE"/>
    <property type="match status" value="1"/>
</dbReference>
<dbReference type="SUPFAM" id="SSF56059">
    <property type="entry name" value="Glutathione synthetase ATP-binding domain-like"/>
    <property type="match status" value="1"/>
</dbReference>
<evidence type="ECO:0000313" key="12">
    <source>
        <dbReference type="Proteomes" id="UP000199515"/>
    </source>
</evidence>
<dbReference type="PROSITE" id="PS00866">
    <property type="entry name" value="CPSASE_1"/>
    <property type="match status" value="1"/>
</dbReference>
<keyword evidence="4" id="KW-0378">Hydrolase</keyword>
<evidence type="ECO:0000259" key="9">
    <source>
        <dbReference type="PROSITE" id="PS50975"/>
    </source>
</evidence>
<evidence type="ECO:0000256" key="5">
    <source>
        <dbReference type="ARBA" id="ARBA00022840"/>
    </source>
</evidence>
<reference evidence="11 12" key="1">
    <citation type="submission" date="2016-10" db="EMBL/GenBank/DDBJ databases">
        <authorList>
            <person name="de Groot N.N."/>
        </authorList>
    </citation>
    <scope>NUCLEOTIDE SEQUENCE [LARGE SCALE GENOMIC DNA]</scope>
    <source>
        <strain evidence="11 12">CPCC 202699</strain>
    </source>
</reference>
<keyword evidence="2" id="KW-0436">Ligase</keyword>
<sequence>MKLLIANRGEIAVRIIRSAHELGIPCVAVYSDADRTSAHVRLADEAVRLGPAIARDSYLRGDLIIEAALKTGATAIHPGYGFLSEDAAFARDAEAAGIAFVGPAPGHLEVFGSKHTAREKAIEAGVPLLAGTGLLSDVDEALAKAAEIGYPVMLKATGGGGGIGMRACHTEAELRVAWESVQSIAAKSFANSGVFLERLVTQARHVEVQVFGDGHGEVLALGTRDCTLQRRNQKVVEECPAPGLPEEVHKRLSEAAVRLCSSVRYRSAGTVEFVYDPVREEAAFLEVNTRLQVEHPVTEAVYGIDLVAWMLQLAQGERDMFATPLVPRGHAVEARVYAEDPALGHRPSAGLLTGVTFPPDVRVDTWVEDGTTVTTNYDPLLGKVICHGESRDEAVAKLLAAIEATRVDGVRTNLSHVAAALADRRFLSADHDTATLDTIADPAPRIDVLRAGTSTTVQEWPGRTGYWHVGVPPSGPMDDLSFRLGNRALGNPEGAAGLECTVDGPELRFGETATVCVTGAPAEVTVDGTAVPQWTPVTVPAGSTLDIGPSTAGLRTYVLVRGGLDVPDFLGSKATFTLGKFGGHGGRTLKAGDVLRPGEPVSDLMRPVPESERPAFTEHWEIGALEGPHAAPEFFTPDDIDTFYRTSWRVHFNSARTGVRLVGPRPTWAREDGGEAGLHPSNIHDTPYSVGAVDYTGDLPILLGPDGPSLGGFVCPATVATAQRWKLGQLRPGDTVRFVPVSDSHASGLRLRPNGTVPASRKPIRDGGILGQVGDVTYRRNGDDNLLVEYGPMQLDFALRMRVHALAERLQAENVPGIVDITPGIRSLQVHVDPETLPVQKILGLAKEIETELPATKDLVVPSRTVRLPLSWDDPATREAIERYMTGVRDDAPWCPWNIEFIRRVNGLSSVDDVYRTVFDAQYLVLGLGDVYLGAPVATPLDPRHRLVTTKYNPARTWTAENSVGIGGSYLCIYGMEGPGGYQFVGRTVQVWSGWRQRGSFEPGSPWLLRFFDRISWYPVDADELLDLRAASEAGELELDITEGEFALADYQRFLADNADDIAAFRTKQTTAFEAERQAWAAAGEFDPKPEPVSVAAPANVQAPPGGHVVEAPFAATVWRVDARPGDVVNAAGALVTLEAMKTETVIPSPAEYEVLEILVSPGDEVAQGTPLAVLAKRQDA</sequence>
<dbReference type="SUPFAM" id="SSF52440">
    <property type="entry name" value="PreATP-grasp domain"/>
    <property type="match status" value="1"/>
</dbReference>
<dbReference type="InterPro" id="IPR003778">
    <property type="entry name" value="CT_A_B"/>
</dbReference>
<evidence type="ECO:0000256" key="2">
    <source>
        <dbReference type="ARBA" id="ARBA00022598"/>
    </source>
</evidence>
<gene>
    <name evidence="11" type="ORF">SAMN05421504_105181</name>
</gene>
<dbReference type="InterPro" id="IPR005479">
    <property type="entry name" value="CPAse_ATP-bd"/>
</dbReference>
<dbReference type="Gene3D" id="3.30.1360.40">
    <property type="match status" value="1"/>
</dbReference>
<dbReference type="Pfam" id="PF02682">
    <property type="entry name" value="CT_C_D"/>
    <property type="match status" value="1"/>
</dbReference>
<evidence type="ECO:0000256" key="6">
    <source>
        <dbReference type="ARBA" id="ARBA00023267"/>
    </source>
</evidence>
<comment type="cofactor">
    <cofactor evidence="1">
        <name>biotin</name>
        <dbReference type="ChEBI" id="CHEBI:57586"/>
    </cofactor>
</comment>
<dbReference type="GO" id="GO:0046872">
    <property type="term" value="F:metal ion binding"/>
    <property type="evidence" value="ECO:0007669"/>
    <property type="project" value="InterPro"/>
</dbReference>
<dbReference type="EMBL" id="FNON01000005">
    <property type="protein sequence ID" value="SDY33040.1"/>
    <property type="molecule type" value="Genomic_DNA"/>
</dbReference>
<dbReference type="Proteomes" id="UP000199515">
    <property type="component" value="Unassembled WGS sequence"/>
</dbReference>
<dbReference type="PROSITE" id="PS50979">
    <property type="entry name" value="BC"/>
    <property type="match status" value="1"/>
</dbReference>
<dbReference type="SMART" id="SM00878">
    <property type="entry name" value="Biotin_carb_C"/>
    <property type="match status" value="1"/>
</dbReference>
<dbReference type="STRING" id="589385.SAMN05421504_105181"/>
<dbReference type="Pfam" id="PF02785">
    <property type="entry name" value="Biotin_carb_C"/>
    <property type="match status" value="1"/>
</dbReference>
<evidence type="ECO:0000256" key="7">
    <source>
        <dbReference type="PROSITE-ProRule" id="PRU00409"/>
    </source>
</evidence>
<feature type="domain" description="Biotin carboxylation" evidence="10">
    <location>
        <begin position="1"/>
        <end position="441"/>
    </location>
</feature>
<dbReference type="InterPro" id="IPR005481">
    <property type="entry name" value="BC-like_N"/>
</dbReference>
<dbReference type="Gene3D" id="2.40.100.10">
    <property type="entry name" value="Cyclophilin-like"/>
    <property type="match status" value="2"/>
</dbReference>
<dbReference type="SUPFAM" id="SSF51230">
    <property type="entry name" value="Single hybrid motif"/>
    <property type="match status" value="1"/>
</dbReference>
<dbReference type="InterPro" id="IPR029000">
    <property type="entry name" value="Cyclophilin-like_dom_sf"/>
</dbReference>
<dbReference type="InterPro" id="IPR011054">
    <property type="entry name" value="Rudment_hybrid_motif"/>
</dbReference>
<dbReference type="NCBIfam" id="TIGR02712">
    <property type="entry name" value="urea_carbox"/>
    <property type="match status" value="1"/>
</dbReference>
<dbReference type="GO" id="GO:0016874">
    <property type="term" value="F:ligase activity"/>
    <property type="evidence" value="ECO:0007669"/>
    <property type="project" value="UniProtKB-KW"/>
</dbReference>
<dbReference type="PROSITE" id="PS50975">
    <property type="entry name" value="ATP_GRASP"/>
    <property type="match status" value="1"/>
</dbReference>
<dbReference type="SUPFAM" id="SSF160467">
    <property type="entry name" value="PH0987 N-terminal domain-like"/>
    <property type="match status" value="1"/>
</dbReference>
<dbReference type="SUPFAM" id="SSF51246">
    <property type="entry name" value="Rudiment single hybrid motif"/>
    <property type="match status" value="1"/>
</dbReference>
<keyword evidence="6" id="KW-0092">Biotin</keyword>
<protein>
    <submittedName>
        <fullName evidence="11">Urea carboxylase</fullName>
    </submittedName>
</protein>
<dbReference type="PROSITE" id="PS50968">
    <property type="entry name" value="BIOTINYL_LIPOYL"/>
    <property type="match status" value="1"/>
</dbReference>
<dbReference type="Gene3D" id="2.40.50.100">
    <property type="match status" value="1"/>
</dbReference>
<dbReference type="FunFam" id="3.40.50.20:FF:000010">
    <property type="entry name" value="Propionyl-CoA carboxylase subunit alpha"/>
    <property type="match status" value="1"/>
</dbReference>
<dbReference type="CDD" id="cd06850">
    <property type="entry name" value="biotinyl_domain"/>
    <property type="match status" value="1"/>
</dbReference>
<dbReference type="Pfam" id="PF00364">
    <property type="entry name" value="Biotin_lipoyl"/>
    <property type="match status" value="1"/>
</dbReference>
<feature type="domain" description="ATP-grasp" evidence="9">
    <location>
        <begin position="118"/>
        <end position="315"/>
    </location>
</feature>
<dbReference type="RefSeq" id="WP_091292301.1">
    <property type="nucleotide sequence ID" value="NZ_FNON01000005.1"/>
</dbReference>
<dbReference type="SUPFAM" id="SSF50891">
    <property type="entry name" value="Cyclophilin-like"/>
    <property type="match status" value="2"/>
</dbReference>
<evidence type="ECO:0000256" key="1">
    <source>
        <dbReference type="ARBA" id="ARBA00001953"/>
    </source>
</evidence>
<dbReference type="InterPro" id="IPR011761">
    <property type="entry name" value="ATP-grasp"/>
</dbReference>
<dbReference type="GO" id="GO:0016787">
    <property type="term" value="F:hydrolase activity"/>
    <property type="evidence" value="ECO:0007669"/>
    <property type="project" value="UniProtKB-KW"/>
</dbReference>
<dbReference type="Gene3D" id="3.30.470.20">
    <property type="entry name" value="ATP-grasp fold, B domain"/>
    <property type="match status" value="1"/>
</dbReference>